<dbReference type="PANTHER" id="PTHR22847">
    <property type="entry name" value="WD40 REPEAT PROTEIN"/>
    <property type="match status" value="1"/>
</dbReference>
<keyword evidence="2" id="KW-0677">Repeat</keyword>
<gene>
    <name evidence="4" type="ORF">PIIN_11861</name>
</gene>
<dbReference type="Gene3D" id="2.130.10.10">
    <property type="entry name" value="YVTN repeat-like/Quinoprotein amine dehydrogenase"/>
    <property type="match status" value="1"/>
</dbReference>
<evidence type="ECO:0000313" key="5">
    <source>
        <dbReference type="Proteomes" id="UP000007148"/>
    </source>
</evidence>
<comment type="caution">
    <text evidence="4">The sequence shown here is derived from an EMBL/GenBank/DDBJ whole genome shotgun (WGS) entry which is preliminary data.</text>
</comment>
<dbReference type="PANTHER" id="PTHR22847:SF637">
    <property type="entry name" value="WD REPEAT DOMAIN 5B"/>
    <property type="match status" value="1"/>
</dbReference>
<dbReference type="InterPro" id="IPR001680">
    <property type="entry name" value="WD40_rpt"/>
</dbReference>
<dbReference type="PROSITE" id="PS50294">
    <property type="entry name" value="WD_REPEATS_REGION"/>
    <property type="match status" value="1"/>
</dbReference>
<dbReference type="SUPFAM" id="SSF82171">
    <property type="entry name" value="DPP6 N-terminal domain-like"/>
    <property type="match status" value="1"/>
</dbReference>
<proteinExistence type="predicted"/>
<sequence length="207" mass="22617">MDGTIRLWDVGTGQMLGAPLRGHKTTVVSAAFSPDGSLIVSSSSDQSIRLWDADSGQSLGVVLRDDYYGGGPVAFSPDGSYIVCCIDDTVQILAVRVDAGPSDSSCYDRESTNSDSVRDSEDTILVPGFEHCSHSWDVWLVLDECSNRWQLVYSYILFEWAYPHALFPRTDTCSSLDIGQKGPAEEAKSGRLEVIDVRLDADVKQRG</sequence>
<dbReference type="Proteomes" id="UP000007148">
    <property type="component" value="Unassembled WGS sequence"/>
</dbReference>
<dbReference type="InterPro" id="IPR015943">
    <property type="entry name" value="WD40/YVTN_repeat-like_dom_sf"/>
</dbReference>
<dbReference type="GO" id="GO:1990234">
    <property type="term" value="C:transferase complex"/>
    <property type="evidence" value="ECO:0007669"/>
    <property type="project" value="UniProtKB-ARBA"/>
</dbReference>
<evidence type="ECO:0000313" key="4">
    <source>
        <dbReference type="EMBL" id="CCA71422.1"/>
    </source>
</evidence>
<feature type="repeat" description="WD" evidence="3">
    <location>
        <begin position="1"/>
        <end position="18"/>
    </location>
</feature>
<keyword evidence="1 3" id="KW-0853">WD repeat</keyword>
<name>G4TJC4_SERID</name>
<dbReference type="eggNOG" id="KOG0266">
    <property type="taxonomic scope" value="Eukaryota"/>
</dbReference>
<dbReference type="AlphaFoldDB" id="G4TJC4"/>
<protein>
    <submittedName>
        <fullName evidence="4">Uncharacterized protein</fullName>
    </submittedName>
</protein>
<dbReference type="Pfam" id="PF00400">
    <property type="entry name" value="WD40"/>
    <property type="match status" value="2"/>
</dbReference>
<evidence type="ECO:0000256" key="2">
    <source>
        <dbReference type="ARBA" id="ARBA00022737"/>
    </source>
</evidence>
<evidence type="ECO:0000256" key="3">
    <source>
        <dbReference type="PROSITE-ProRule" id="PRU00221"/>
    </source>
</evidence>
<dbReference type="InterPro" id="IPR019775">
    <property type="entry name" value="WD40_repeat_CS"/>
</dbReference>
<dbReference type="SMART" id="SM00320">
    <property type="entry name" value="WD40"/>
    <property type="match status" value="1"/>
</dbReference>
<reference evidence="4 5" key="1">
    <citation type="journal article" date="2011" name="PLoS Pathog.">
        <title>Endophytic Life Strategies Decoded by Genome and Transcriptome Analyses of the Mutualistic Root Symbiont Piriformospora indica.</title>
        <authorList>
            <person name="Zuccaro A."/>
            <person name="Lahrmann U."/>
            <person name="Guldener U."/>
            <person name="Langen G."/>
            <person name="Pfiffi S."/>
            <person name="Biedenkopf D."/>
            <person name="Wong P."/>
            <person name="Samans B."/>
            <person name="Grimm C."/>
            <person name="Basiewicz M."/>
            <person name="Murat C."/>
            <person name="Martin F."/>
            <person name="Kogel K.H."/>
        </authorList>
    </citation>
    <scope>NUCLEOTIDE SEQUENCE [LARGE SCALE GENOMIC DNA]</scope>
    <source>
        <strain evidence="4 5">DSM 11827</strain>
    </source>
</reference>
<dbReference type="HOGENOM" id="CLU_1326836_0_0_1"/>
<dbReference type="STRING" id="1109443.G4TJC4"/>
<accession>G4TJC4</accession>
<feature type="repeat" description="WD" evidence="3">
    <location>
        <begin position="20"/>
        <end position="61"/>
    </location>
</feature>
<dbReference type="PROSITE" id="PS00678">
    <property type="entry name" value="WD_REPEATS_1"/>
    <property type="match status" value="1"/>
</dbReference>
<dbReference type="PROSITE" id="PS50082">
    <property type="entry name" value="WD_REPEATS_2"/>
    <property type="match status" value="2"/>
</dbReference>
<evidence type="ECO:0000256" key="1">
    <source>
        <dbReference type="ARBA" id="ARBA00022574"/>
    </source>
</evidence>
<organism evidence="4 5">
    <name type="scientific">Serendipita indica (strain DSM 11827)</name>
    <name type="common">Root endophyte fungus</name>
    <name type="synonym">Piriformospora indica</name>
    <dbReference type="NCBI Taxonomy" id="1109443"/>
    <lineage>
        <taxon>Eukaryota</taxon>
        <taxon>Fungi</taxon>
        <taxon>Dikarya</taxon>
        <taxon>Basidiomycota</taxon>
        <taxon>Agaricomycotina</taxon>
        <taxon>Agaricomycetes</taxon>
        <taxon>Sebacinales</taxon>
        <taxon>Serendipitaceae</taxon>
        <taxon>Serendipita</taxon>
    </lineage>
</organism>
<dbReference type="InParanoid" id="G4TJC4"/>
<dbReference type="EMBL" id="CAFZ01000118">
    <property type="protein sequence ID" value="CCA71422.1"/>
    <property type="molecule type" value="Genomic_DNA"/>
</dbReference>
<keyword evidence="5" id="KW-1185">Reference proteome</keyword>
<dbReference type="OrthoDB" id="10257301at2759"/>